<dbReference type="Ensembl" id="ENSMMMT00000023551.1">
    <property type="protein sequence ID" value="ENSMMMP00000020726.1"/>
    <property type="gene ID" value="ENSMMMG00000018282.1"/>
</dbReference>
<organism evidence="5 6">
    <name type="scientific">Marmota marmota marmota</name>
    <name type="common">Alpine marmot</name>
    <dbReference type="NCBI Taxonomy" id="9994"/>
    <lineage>
        <taxon>Eukaryota</taxon>
        <taxon>Metazoa</taxon>
        <taxon>Chordata</taxon>
        <taxon>Craniata</taxon>
        <taxon>Vertebrata</taxon>
        <taxon>Euteleostomi</taxon>
        <taxon>Mammalia</taxon>
        <taxon>Eutheria</taxon>
        <taxon>Euarchontoglires</taxon>
        <taxon>Glires</taxon>
        <taxon>Rodentia</taxon>
        <taxon>Sciuromorpha</taxon>
        <taxon>Sciuridae</taxon>
        <taxon>Xerinae</taxon>
        <taxon>Marmotini</taxon>
        <taxon>Marmota</taxon>
    </lineage>
</organism>
<dbReference type="InterPro" id="IPR011992">
    <property type="entry name" value="EF-hand-dom_pair"/>
</dbReference>
<dbReference type="InterPro" id="IPR002048">
    <property type="entry name" value="EF_hand_dom"/>
</dbReference>
<evidence type="ECO:0000256" key="2">
    <source>
        <dbReference type="ARBA" id="ARBA00022723"/>
    </source>
</evidence>
<keyword evidence="3" id="KW-0106">Calcium</keyword>
<dbReference type="GeneTree" id="ENSGT00940000154467"/>
<dbReference type="Pfam" id="PF01023">
    <property type="entry name" value="S_100"/>
    <property type="match status" value="1"/>
</dbReference>
<dbReference type="InterPro" id="IPR018247">
    <property type="entry name" value="EF_Hand_1_Ca_BS"/>
</dbReference>
<dbReference type="SMART" id="SM01394">
    <property type="entry name" value="S_100"/>
    <property type="match status" value="1"/>
</dbReference>
<dbReference type="PANTHER" id="PTHR22571:SF25">
    <property type="entry name" value="HORNERIN"/>
    <property type="match status" value="1"/>
</dbReference>
<protein>
    <recommendedName>
        <fullName evidence="4">EF-hand domain-containing protein</fullName>
    </recommendedName>
</protein>
<dbReference type="PANTHER" id="PTHR22571">
    <property type="entry name" value="FILAGGRIN-RELATED"/>
    <property type="match status" value="1"/>
</dbReference>
<dbReference type="GO" id="GO:0005509">
    <property type="term" value="F:calcium ion binding"/>
    <property type="evidence" value="ECO:0007669"/>
    <property type="project" value="InterPro"/>
</dbReference>
<dbReference type="PROSITE" id="PS50222">
    <property type="entry name" value="EF_HAND_2"/>
    <property type="match status" value="1"/>
</dbReference>
<dbReference type="InterPro" id="IPR052503">
    <property type="entry name" value="S100-fused_Epidermal_Struct"/>
</dbReference>
<name>A0A8C5ZX26_MARMA</name>
<dbReference type="Proteomes" id="UP000694407">
    <property type="component" value="Unplaced"/>
</dbReference>
<evidence type="ECO:0000313" key="6">
    <source>
        <dbReference type="Proteomes" id="UP000694407"/>
    </source>
</evidence>
<dbReference type="Gene3D" id="1.10.238.10">
    <property type="entry name" value="EF-hand"/>
    <property type="match status" value="1"/>
</dbReference>
<dbReference type="GO" id="GO:0036457">
    <property type="term" value="C:keratohyalin granule"/>
    <property type="evidence" value="ECO:0007669"/>
    <property type="project" value="TreeGrafter"/>
</dbReference>
<proteinExistence type="predicted"/>
<dbReference type="InterPro" id="IPR034325">
    <property type="entry name" value="S-100_dom"/>
</dbReference>
<dbReference type="AlphaFoldDB" id="A0A8C5ZX26"/>
<dbReference type="GO" id="GO:0061436">
    <property type="term" value="P:establishment of skin barrier"/>
    <property type="evidence" value="ECO:0007669"/>
    <property type="project" value="TreeGrafter"/>
</dbReference>
<dbReference type="InterPro" id="IPR013787">
    <property type="entry name" value="S100_Ca-bd_sub"/>
</dbReference>
<keyword evidence="6" id="KW-1185">Reference proteome</keyword>
<reference evidence="5" key="1">
    <citation type="submission" date="2025-08" db="UniProtKB">
        <authorList>
            <consortium name="Ensembl"/>
        </authorList>
    </citation>
    <scope>IDENTIFICATION</scope>
</reference>
<dbReference type="GO" id="GO:0046914">
    <property type="term" value="F:transition metal ion binding"/>
    <property type="evidence" value="ECO:0007669"/>
    <property type="project" value="InterPro"/>
</dbReference>
<keyword evidence="2" id="KW-0479">Metal-binding</keyword>
<feature type="domain" description="EF-hand" evidence="4">
    <location>
        <begin position="40"/>
        <end position="75"/>
    </location>
</feature>
<dbReference type="PROSITE" id="PS00018">
    <property type="entry name" value="EF_HAND_1"/>
    <property type="match status" value="1"/>
</dbReference>
<evidence type="ECO:0000313" key="5">
    <source>
        <dbReference type="Ensembl" id="ENSMMMP00000020726.1"/>
    </source>
</evidence>
<dbReference type="SMART" id="SM00054">
    <property type="entry name" value="EFh"/>
    <property type="match status" value="1"/>
</dbReference>
<evidence type="ECO:0000256" key="1">
    <source>
        <dbReference type="ARBA" id="ARBA00022553"/>
    </source>
</evidence>
<dbReference type="SUPFAM" id="SSF47473">
    <property type="entry name" value="EF-hand"/>
    <property type="match status" value="1"/>
</dbReference>
<reference evidence="5" key="2">
    <citation type="submission" date="2025-09" db="UniProtKB">
        <authorList>
            <consortium name="Ensembl"/>
        </authorList>
    </citation>
    <scope>IDENTIFICATION</scope>
</reference>
<dbReference type="GO" id="GO:0001533">
    <property type="term" value="C:cornified envelope"/>
    <property type="evidence" value="ECO:0007669"/>
    <property type="project" value="TreeGrafter"/>
</dbReference>
<accession>A0A8C5ZX26</accession>
<sequence length="116" mass="13461">MSKLLQGIVTVIDVFYQYTTQHGDCDTLNKAELKELLENEFHQILKRNLNLLDSDKDGTISFDEFVLAIFKLHTPQRALDFFPPDPPQYSHAYIQMQINDSLNSLLNFLKEQITKS</sequence>
<dbReference type="CDD" id="cd00213">
    <property type="entry name" value="S-100"/>
    <property type="match status" value="1"/>
</dbReference>
<keyword evidence="1" id="KW-0597">Phosphoprotein</keyword>
<evidence type="ECO:0000256" key="3">
    <source>
        <dbReference type="ARBA" id="ARBA00022837"/>
    </source>
</evidence>
<evidence type="ECO:0000259" key="4">
    <source>
        <dbReference type="PROSITE" id="PS50222"/>
    </source>
</evidence>